<keyword evidence="3" id="KW-1185">Reference proteome</keyword>
<reference evidence="2" key="2">
    <citation type="submission" date="2020-06" db="EMBL/GenBank/DDBJ databases">
        <title>Helianthus annuus Genome sequencing and assembly Release 2.</title>
        <authorList>
            <person name="Gouzy J."/>
            <person name="Langlade N."/>
            <person name="Munos S."/>
        </authorList>
    </citation>
    <scope>NUCLEOTIDE SEQUENCE</scope>
    <source>
        <tissue evidence="2">Leaves</tissue>
    </source>
</reference>
<dbReference type="Gramene" id="mRNA:HanXRQr2_Chr09g0373491">
    <property type="protein sequence ID" value="mRNA:HanXRQr2_Chr09g0373491"/>
    <property type="gene ID" value="HanXRQr2_Chr09g0373491"/>
</dbReference>
<feature type="coiled-coil region" evidence="1">
    <location>
        <begin position="79"/>
        <end position="141"/>
    </location>
</feature>
<dbReference type="EMBL" id="MNCJ02000324">
    <property type="protein sequence ID" value="KAF5789629.1"/>
    <property type="molecule type" value="Genomic_DNA"/>
</dbReference>
<proteinExistence type="predicted"/>
<organism evidence="2 3">
    <name type="scientific">Helianthus annuus</name>
    <name type="common">Common sunflower</name>
    <dbReference type="NCBI Taxonomy" id="4232"/>
    <lineage>
        <taxon>Eukaryota</taxon>
        <taxon>Viridiplantae</taxon>
        <taxon>Streptophyta</taxon>
        <taxon>Embryophyta</taxon>
        <taxon>Tracheophyta</taxon>
        <taxon>Spermatophyta</taxon>
        <taxon>Magnoliopsida</taxon>
        <taxon>eudicotyledons</taxon>
        <taxon>Gunneridae</taxon>
        <taxon>Pentapetalae</taxon>
        <taxon>asterids</taxon>
        <taxon>campanulids</taxon>
        <taxon>Asterales</taxon>
        <taxon>Asteraceae</taxon>
        <taxon>Asteroideae</taxon>
        <taxon>Heliantheae alliance</taxon>
        <taxon>Heliantheae</taxon>
        <taxon>Helianthus</taxon>
    </lineage>
</organism>
<reference evidence="2" key="1">
    <citation type="journal article" date="2017" name="Nature">
        <title>The sunflower genome provides insights into oil metabolism, flowering and Asterid evolution.</title>
        <authorList>
            <person name="Badouin H."/>
            <person name="Gouzy J."/>
            <person name="Grassa C.J."/>
            <person name="Murat F."/>
            <person name="Staton S.E."/>
            <person name="Cottret L."/>
            <person name="Lelandais-Briere C."/>
            <person name="Owens G.L."/>
            <person name="Carrere S."/>
            <person name="Mayjonade B."/>
            <person name="Legrand L."/>
            <person name="Gill N."/>
            <person name="Kane N.C."/>
            <person name="Bowers J.E."/>
            <person name="Hubner S."/>
            <person name="Bellec A."/>
            <person name="Berard A."/>
            <person name="Berges H."/>
            <person name="Blanchet N."/>
            <person name="Boniface M.C."/>
            <person name="Brunel D."/>
            <person name="Catrice O."/>
            <person name="Chaidir N."/>
            <person name="Claudel C."/>
            <person name="Donnadieu C."/>
            <person name="Faraut T."/>
            <person name="Fievet G."/>
            <person name="Helmstetter N."/>
            <person name="King M."/>
            <person name="Knapp S.J."/>
            <person name="Lai Z."/>
            <person name="Le Paslier M.C."/>
            <person name="Lippi Y."/>
            <person name="Lorenzon L."/>
            <person name="Mandel J.R."/>
            <person name="Marage G."/>
            <person name="Marchand G."/>
            <person name="Marquand E."/>
            <person name="Bret-Mestries E."/>
            <person name="Morien E."/>
            <person name="Nambeesan S."/>
            <person name="Nguyen T."/>
            <person name="Pegot-Espagnet P."/>
            <person name="Pouilly N."/>
            <person name="Raftis F."/>
            <person name="Sallet E."/>
            <person name="Schiex T."/>
            <person name="Thomas J."/>
            <person name="Vandecasteele C."/>
            <person name="Vares D."/>
            <person name="Vear F."/>
            <person name="Vautrin S."/>
            <person name="Crespi M."/>
            <person name="Mangin B."/>
            <person name="Burke J.M."/>
            <person name="Salse J."/>
            <person name="Munos S."/>
            <person name="Vincourt P."/>
            <person name="Rieseberg L.H."/>
            <person name="Langlade N.B."/>
        </authorList>
    </citation>
    <scope>NUCLEOTIDE SEQUENCE</scope>
    <source>
        <tissue evidence="2">Leaves</tissue>
    </source>
</reference>
<name>A0A9K3I4K4_HELAN</name>
<protein>
    <submittedName>
        <fullName evidence="2">Uncharacterized protein</fullName>
    </submittedName>
</protein>
<accession>A0A9K3I4K4</accession>
<sequence length="221" mass="25082">MGEEIMEFKNAEKIISAEKEAFDSEKKGLLWRVANVEEKLAKEQKLNVDRQKDWTAACEGSNREFKAAWDEVVRVNDERAKEIREFDRLSAAYKEKEAEALAARKSNEEARARVVELEKTIEDQQAQNKTLELLAQDLGDDCKWLLTRGVPLASIADRLVRSEELIKYMFDLGDATYNSGLKDGYSEGKAAELARTKEDKFDLFKVDCAGNYIGSVKSSDL</sequence>
<dbReference type="AlphaFoldDB" id="A0A9K3I4K4"/>
<evidence type="ECO:0000256" key="1">
    <source>
        <dbReference type="SAM" id="Coils"/>
    </source>
</evidence>
<keyword evidence="1" id="KW-0175">Coiled coil</keyword>
<dbReference type="Proteomes" id="UP000215914">
    <property type="component" value="Unassembled WGS sequence"/>
</dbReference>
<gene>
    <name evidence="2" type="ORF">HanXRQr2_Chr09g0373491</name>
</gene>
<evidence type="ECO:0000313" key="2">
    <source>
        <dbReference type="EMBL" id="KAF5789629.1"/>
    </source>
</evidence>
<evidence type="ECO:0000313" key="3">
    <source>
        <dbReference type="Proteomes" id="UP000215914"/>
    </source>
</evidence>
<comment type="caution">
    <text evidence="2">The sequence shown here is derived from an EMBL/GenBank/DDBJ whole genome shotgun (WGS) entry which is preliminary data.</text>
</comment>